<organism evidence="3">
    <name type="scientific">Arabidopsis lyrata subsp. lyrata</name>
    <name type="common">Lyre-leaved rock-cress</name>
    <dbReference type="NCBI Taxonomy" id="81972"/>
    <lineage>
        <taxon>Eukaryota</taxon>
        <taxon>Viridiplantae</taxon>
        <taxon>Streptophyta</taxon>
        <taxon>Embryophyta</taxon>
        <taxon>Tracheophyta</taxon>
        <taxon>Spermatophyta</taxon>
        <taxon>Magnoliopsida</taxon>
        <taxon>eudicotyledons</taxon>
        <taxon>Gunneridae</taxon>
        <taxon>Pentapetalae</taxon>
        <taxon>rosids</taxon>
        <taxon>malvids</taxon>
        <taxon>Brassicales</taxon>
        <taxon>Brassicaceae</taxon>
        <taxon>Camelineae</taxon>
        <taxon>Arabidopsis</taxon>
    </lineage>
</organism>
<gene>
    <name evidence="2" type="ORF">ARALYDRAFT_901468</name>
</gene>
<sequence>MLFRSIPPFISALSWTICLTSATDVPNDAVASLTALYVESTSSALCIEGVPSARLMIGAAVAVFFSSLGSVSAPQPNVTNKFRGLVAALSFKNLCKPLSLFMETGGVFTRSKH</sequence>
<accession>D7LET2</accession>
<dbReference type="Proteomes" id="UP000008694">
    <property type="component" value="Unassembled WGS sequence"/>
</dbReference>
<dbReference type="HOGENOM" id="CLU_2136909_0_0_1"/>
<feature type="signal peptide" evidence="1">
    <location>
        <begin position="1"/>
        <end position="22"/>
    </location>
</feature>
<dbReference type="Gramene" id="scaffold_400969.1">
    <property type="protein sequence ID" value="scaffold_400969.1"/>
    <property type="gene ID" value="scaffold_400969.1"/>
</dbReference>
<evidence type="ECO:0000256" key="1">
    <source>
        <dbReference type="SAM" id="SignalP"/>
    </source>
</evidence>
<dbReference type="AlphaFoldDB" id="D7LET2"/>
<keyword evidence="1" id="KW-0732">Signal</keyword>
<name>D7LET2_ARALL</name>
<evidence type="ECO:0000313" key="2">
    <source>
        <dbReference type="EMBL" id="EFH57085.1"/>
    </source>
</evidence>
<protein>
    <submittedName>
        <fullName evidence="2">Predicted protein</fullName>
    </submittedName>
</protein>
<evidence type="ECO:0000313" key="3">
    <source>
        <dbReference type="Proteomes" id="UP000008694"/>
    </source>
</evidence>
<dbReference type="EMBL" id="GL348716">
    <property type="protein sequence ID" value="EFH57085.1"/>
    <property type="molecule type" value="Genomic_DNA"/>
</dbReference>
<proteinExistence type="predicted"/>
<keyword evidence="3" id="KW-1185">Reference proteome</keyword>
<feature type="chain" id="PRO_5003101763" evidence="1">
    <location>
        <begin position="23"/>
        <end position="113"/>
    </location>
</feature>
<reference evidence="3" key="1">
    <citation type="journal article" date="2011" name="Nat. Genet.">
        <title>The Arabidopsis lyrata genome sequence and the basis of rapid genome size change.</title>
        <authorList>
            <person name="Hu T.T."/>
            <person name="Pattyn P."/>
            <person name="Bakker E.G."/>
            <person name="Cao J."/>
            <person name="Cheng J.-F."/>
            <person name="Clark R.M."/>
            <person name="Fahlgren N."/>
            <person name="Fawcett J.A."/>
            <person name="Grimwood J."/>
            <person name="Gundlach H."/>
            <person name="Haberer G."/>
            <person name="Hollister J.D."/>
            <person name="Ossowski S."/>
            <person name="Ottilar R.P."/>
            <person name="Salamov A.A."/>
            <person name="Schneeberger K."/>
            <person name="Spannagl M."/>
            <person name="Wang X."/>
            <person name="Yang L."/>
            <person name="Nasrallah M.E."/>
            <person name="Bergelson J."/>
            <person name="Carrington J.C."/>
            <person name="Gaut B.S."/>
            <person name="Schmutz J."/>
            <person name="Mayer K.F.X."/>
            <person name="Van de Peer Y."/>
            <person name="Grigoriev I.V."/>
            <person name="Nordborg M."/>
            <person name="Weigel D."/>
            <person name="Guo Y.-L."/>
        </authorList>
    </citation>
    <scope>NUCLEOTIDE SEQUENCE [LARGE SCALE GENOMIC DNA]</scope>
    <source>
        <strain evidence="3">cv. MN47</strain>
    </source>
</reference>